<dbReference type="EC" id="3.1.3.89" evidence="5"/>
<comment type="subunit">
    <text evidence="4">Homodimer.</text>
</comment>
<dbReference type="Gene3D" id="1.10.3210.10">
    <property type="entry name" value="Hypothetical protein af1432"/>
    <property type="match status" value="1"/>
</dbReference>
<organism evidence="9 10">
    <name type="scientific">Gemmatimonas phototrophica</name>
    <dbReference type="NCBI Taxonomy" id="1379270"/>
    <lineage>
        <taxon>Bacteria</taxon>
        <taxon>Pseudomonadati</taxon>
        <taxon>Gemmatimonadota</taxon>
        <taxon>Gemmatimonadia</taxon>
        <taxon>Gemmatimonadales</taxon>
        <taxon>Gemmatimonadaceae</taxon>
        <taxon>Gemmatimonas</taxon>
    </lineage>
</organism>
<dbReference type="GO" id="GO:0046872">
    <property type="term" value="F:metal ion binding"/>
    <property type="evidence" value="ECO:0007669"/>
    <property type="project" value="UniProtKB-KW"/>
</dbReference>
<evidence type="ECO:0000256" key="7">
    <source>
        <dbReference type="ARBA" id="ARBA00022801"/>
    </source>
</evidence>
<evidence type="ECO:0000256" key="5">
    <source>
        <dbReference type="ARBA" id="ARBA00012964"/>
    </source>
</evidence>
<evidence type="ECO:0000313" key="9">
    <source>
        <dbReference type="EMBL" id="AMW05807.1"/>
    </source>
</evidence>
<dbReference type="EMBL" id="CP011454">
    <property type="protein sequence ID" value="AMW05807.1"/>
    <property type="molecule type" value="Genomic_DNA"/>
</dbReference>
<dbReference type="InterPro" id="IPR003607">
    <property type="entry name" value="HD/PDEase_dom"/>
</dbReference>
<keyword evidence="6" id="KW-0479">Metal-binding</keyword>
<keyword evidence="7 9" id="KW-0378">Hydrolase</keyword>
<dbReference type="SMART" id="SM00471">
    <property type="entry name" value="HDc"/>
    <property type="match status" value="1"/>
</dbReference>
<dbReference type="Pfam" id="PF13023">
    <property type="entry name" value="HD_3"/>
    <property type="match status" value="1"/>
</dbReference>
<proteinExistence type="predicted"/>
<sequence>MSIPSADLLGILDFLRAAEALKHTTRVAWTSTGKQETVAEHTWRLCLMAMVFAPRFPGVDVGKLLRICIVHDLGEAIGGDISAKLQVDMPNKAEQERRDLLQLTEPLPPHTREEIVALWDEYEQAASLEARIAKGLDKLETILQHNQGAMPADFDFRFNLEYGAKYTTDDPILRTIRAVLDEETERRAQEQDRITRHPSL</sequence>
<evidence type="ECO:0000256" key="6">
    <source>
        <dbReference type="ARBA" id="ARBA00022723"/>
    </source>
</evidence>
<accession>A0A143BL94</accession>
<dbReference type="eggNOG" id="COG1896">
    <property type="taxonomic scope" value="Bacteria"/>
</dbReference>
<reference evidence="9 10" key="1">
    <citation type="journal article" date="2014" name="Proc. Natl. Acad. Sci. U.S.A.">
        <title>Functional type 2 photosynthetic reaction centers found in the rare bacterial phylum Gemmatimonadetes.</title>
        <authorList>
            <person name="Zeng Y."/>
            <person name="Feng F."/>
            <person name="Medova H."/>
            <person name="Dean J."/>
            <person name="Koblizek M."/>
        </authorList>
    </citation>
    <scope>NUCLEOTIDE SEQUENCE [LARGE SCALE GENOMIC DNA]</scope>
    <source>
        <strain evidence="9 10">AP64</strain>
    </source>
</reference>
<dbReference type="InterPro" id="IPR006674">
    <property type="entry name" value="HD_domain"/>
</dbReference>
<dbReference type="PANTHER" id="PTHR11845">
    <property type="entry name" value="5'-DEOXYNUCLEOTIDASE HDDC2"/>
    <property type="match status" value="1"/>
</dbReference>
<dbReference type="KEGG" id="gph:GEMMAAP_15400"/>
<dbReference type="InterPro" id="IPR039356">
    <property type="entry name" value="YfbR/HDDC2"/>
</dbReference>
<feature type="domain" description="HD/PDEase" evidence="8">
    <location>
        <begin position="34"/>
        <end position="151"/>
    </location>
</feature>
<evidence type="ECO:0000256" key="3">
    <source>
        <dbReference type="ARBA" id="ARBA00001941"/>
    </source>
</evidence>
<dbReference type="OrthoDB" id="9796032at2"/>
<evidence type="ECO:0000256" key="2">
    <source>
        <dbReference type="ARBA" id="ARBA00001936"/>
    </source>
</evidence>
<keyword evidence="10" id="KW-1185">Reference proteome</keyword>
<reference evidence="9 10" key="2">
    <citation type="journal article" date="2016" name="Environ. Microbiol. Rep.">
        <title>Metagenomic evidence for the presence of phototrophic Gemmatimonadetes bacteria in diverse environments.</title>
        <authorList>
            <person name="Zeng Y."/>
            <person name="Baumbach J."/>
            <person name="Barbosa E.G."/>
            <person name="Azevedo V."/>
            <person name="Zhang C."/>
            <person name="Koblizek M."/>
        </authorList>
    </citation>
    <scope>NUCLEOTIDE SEQUENCE [LARGE SCALE GENOMIC DNA]</scope>
    <source>
        <strain evidence="9 10">AP64</strain>
    </source>
</reference>
<comment type="catalytic activity">
    <reaction evidence="1">
        <text>a 2'-deoxyribonucleoside 5'-phosphate + H2O = a 2'-deoxyribonucleoside + phosphate</text>
        <dbReference type="Rhea" id="RHEA:36167"/>
        <dbReference type="ChEBI" id="CHEBI:15377"/>
        <dbReference type="ChEBI" id="CHEBI:18274"/>
        <dbReference type="ChEBI" id="CHEBI:43474"/>
        <dbReference type="ChEBI" id="CHEBI:65317"/>
        <dbReference type="EC" id="3.1.3.89"/>
    </reaction>
</comment>
<evidence type="ECO:0000256" key="4">
    <source>
        <dbReference type="ARBA" id="ARBA00011738"/>
    </source>
</evidence>
<dbReference type="GO" id="GO:0002953">
    <property type="term" value="F:5'-deoxynucleotidase activity"/>
    <property type="evidence" value="ECO:0007669"/>
    <property type="project" value="UniProtKB-EC"/>
</dbReference>
<name>A0A143BL94_9BACT</name>
<dbReference type="AlphaFoldDB" id="A0A143BL94"/>
<dbReference type="SUPFAM" id="SSF109604">
    <property type="entry name" value="HD-domain/PDEase-like"/>
    <property type="match status" value="1"/>
</dbReference>
<dbReference type="RefSeq" id="WP_043579414.1">
    <property type="nucleotide sequence ID" value="NZ_CP011454.1"/>
</dbReference>
<dbReference type="GO" id="GO:0005737">
    <property type="term" value="C:cytoplasm"/>
    <property type="evidence" value="ECO:0007669"/>
    <property type="project" value="TreeGrafter"/>
</dbReference>
<comment type="cofactor">
    <cofactor evidence="2">
        <name>Mn(2+)</name>
        <dbReference type="ChEBI" id="CHEBI:29035"/>
    </cofactor>
</comment>
<protein>
    <recommendedName>
        <fullName evidence="5">5'-deoxynucleotidase</fullName>
        <ecNumber evidence="5">3.1.3.89</ecNumber>
    </recommendedName>
</protein>
<dbReference type="PANTHER" id="PTHR11845:SF13">
    <property type="entry name" value="5'-DEOXYNUCLEOTIDASE HDDC2"/>
    <property type="match status" value="1"/>
</dbReference>
<dbReference type="Proteomes" id="UP000076404">
    <property type="component" value="Chromosome"/>
</dbReference>
<comment type="cofactor">
    <cofactor evidence="3">
        <name>Co(2+)</name>
        <dbReference type="ChEBI" id="CHEBI:48828"/>
    </cofactor>
</comment>
<dbReference type="STRING" id="1379270.GEMMAAP_15400"/>
<evidence type="ECO:0000259" key="8">
    <source>
        <dbReference type="SMART" id="SM00471"/>
    </source>
</evidence>
<gene>
    <name evidence="9" type="ORF">GEMMAAP_15400</name>
</gene>
<evidence type="ECO:0000256" key="1">
    <source>
        <dbReference type="ARBA" id="ARBA00001638"/>
    </source>
</evidence>
<evidence type="ECO:0000313" key="10">
    <source>
        <dbReference type="Proteomes" id="UP000076404"/>
    </source>
</evidence>